<proteinExistence type="predicted"/>
<reference evidence="8 9" key="1">
    <citation type="journal article" date="2018" name="Nat. Ecol. Evol.">
        <title>Pezizomycetes genomes reveal the molecular basis of ectomycorrhizal truffle lifestyle.</title>
        <authorList>
            <person name="Murat C."/>
            <person name="Payen T."/>
            <person name="Noel B."/>
            <person name="Kuo A."/>
            <person name="Morin E."/>
            <person name="Chen J."/>
            <person name="Kohler A."/>
            <person name="Krizsan K."/>
            <person name="Balestrini R."/>
            <person name="Da Silva C."/>
            <person name="Montanini B."/>
            <person name="Hainaut M."/>
            <person name="Levati E."/>
            <person name="Barry K.W."/>
            <person name="Belfiori B."/>
            <person name="Cichocki N."/>
            <person name="Clum A."/>
            <person name="Dockter R.B."/>
            <person name="Fauchery L."/>
            <person name="Guy J."/>
            <person name="Iotti M."/>
            <person name="Le Tacon F."/>
            <person name="Lindquist E.A."/>
            <person name="Lipzen A."/>
            <person name="Malagnac F."/>
            <person name="Mello A."/>
            <person name="Molinier V."/>
            <person name="Miyauchi S."/>
            <person name="Poulain J."/>
            <person name="Riccioni C."/>
            <person name="Rubini A."/>
            <person name="Sitrit Y."/>
            <person name="Splivallo R."/>
            <person name="Traeger S."/>
            <person name="Wang M."/>
            <person name="Zifcakova L."/>
            <person name="Wipf D."/>
            <person name="Zambonelli A."/>
            <person name="Paolocci F."/>
            <person name="Nowrousian M."/>
            <person name="Ottonello S."/>
            <person name="Baldrian P."/>
            <person name="Spatafora J.W."/>
            <person name="Henrissat B."/>
            <person name="Nagy L.G."/>
            <person name="Aury J.M."/>
            <person name="Wincker P."/>
            <person name="Grigoriev I.V."/>
            <person name="Bonfante P."/>
            <person name="Martin F.M."/>
        </authorList>
    </citation>
    <scope>NUCLEOTIDE SEQUENCE [LARGE SCALE GENOMIC DNA]</scope>
    <source>
        <strain evidence="8 9">ATCC MYA-4762</strain>
    </source>
</reference>
<sequence length="377" mass="42613">MDSEQIDYQSLNYLSTVDHNLCCPICRSPLVDPVYTTCLHTFCSTCINKALERSQTCPVDRTPLQAEDVSPAPIMIANLVNELAVLCPNSELGCTFTCARYLVEAHLSHDCEFVYMKCRECGDKVLRRDAGRECLHQLEECTHCFQHIKKIDMEAHEKECPGLLGECMHCRLEIERSELKEHEFTCEEATISCSSSSLGCPWSGQRKELSHHQAACPFTFLRPVLQAHAERLTKLELENRTLRKRIEQLTPRINQSNTTEPLSFDEQAYQFLTEQEHMRQDMERLSATLGELEIKQGMLLMNESLRTKEELAGIRAAINGIRMQIHWLLTVRVHGTEHRHVVGGGAGTPSNSAGPSHPAEHSASRRLSDNFGQGVKL</sequence>
<dbReference type="EMBL" id="ML121587">
    <property type="protein sequence ID" value="RPB19578.1"/>
    <property type="molecule type" value="Genomic_DNA"/>
</dbReference>
<evidence type="ECO:0000256" key="1">
    <source>
        <dbReference type="ARBA" id="ARBA00022723"/>
    </source>
</evidence>
<dbReference type="Pfam" id="PF00097">
    <property type="entry name" value="zf-C3HC4"/>
    <property type="match status" value="1"/>
</dbReference>
<evidence type="ECO:0000259" key="6">
    <source>
        <dbReference type="PROSITE" id="PS50089"/>
    </source>
</evidence>
<dbReference type="GO" id="GO:0008270">
    <property type="term" value="F:zinc ion binding"/>
    <property type="evidence" value="ECO:0007669"/>
    <property type="project" value="UniProtKB-KW"/>
</dbReference>
<feature type="compositionally biased region" description="Basic and acidic residues" evidence="5">
    <location>
        <begin position="358"/>
        <end position="368"/>
    </location>
</feature>
<dbReference type="InterPro" id="IPR017907">
    <property type="entry name" value="Znf_RING_CS"/>
</dbReference>
<protein>
    <recommendedName>
        <fullName evidence="10">RING-type domain-containing protein</fullName>
    </recommendedName>
</protein>
<evidence type="ECO:0000256" key="2">
    <source>
        <dbReference type="ARBA" id="ARBA00022771"/>
    </source>
</evidence>
<feature type="region of interest" description="Disordered" evidence="5">
    <location>
        <begin position="340"/>
        <end position="377"/>
    </location>
</feature>
<dbReference type="Gene3D" id="3.30.40.10">
    <property type="entry name" value="Zinc/RING finger domain, C3HC4 (zinc finger)"/>
    <property type="match status" value="2"/>
</dbReference>
<dbReference type="PANTHER" id="PTHR10131:SF94">
    <property type="entry name" value="TNF RECEPTOR-ASSOCIATED FACTOR 4"/>
    <property type="match status" value="1"/>
</dbReference>
<dbReference type="PANTHER" id="PTHR10131">
    <property type="entry name" value="TNF RECEPTOR ASSOCIATED FACTOR"/>
    <property type="match status" value="1"/>
</dbReference>
<evidence type="ECO:0000256" key="5">
    <source>
        <dbReference type="SAM" id="MobiDB-lite"/>
    </source>
</evidence>
<dbReference type="AlphaFoldDB" id="A0A3N4LCZ4"/>
<dbReference type="PROSITE" id="PS00518">
    <property type="entry name" value="ZF_RING_1"/>
    <property type="match status" value="1"/>
</dbReference>
<dbReference type="InterPro" id="IPR001841">
    <property type="entry name" value="Znf_RING"/>
</dbReference>
<feature type="zinc finger region" description="TRAF-type" evidence="4">
    <location>
        <begin position="155"/>
        <end position="200"/>
    </location>
</feature>
<dbReference type="STRING" id="1051890.A0A3N4LCZ4"/>
<dbReference type="InterPro" id="IPR013083">
    <property type="entry name" value="Znf_RING/FYVE/PHD"/>
</dbReference>
<feature type="domain" description="TRAF-type" evidence="7">
    <location>
        <begin position="155"/>
        <end position="200"/>
    </location>
</feature>
<evidence type="ECO:0000256" key="4">
    <source>
        <dbReference type="PROSITE-ProRule" id="PRU00207"/>
    </source>
</evidence>
<accession>A0A3N4LCZ4</accession>
<dbReference type="InParanoid" id="A0A3N4LCZ4"/>
<evidence type="ECO:0000259" key="7">
    <source>
        <dbReference type="PROSITE" id="PS50145"/>
    </source>
</evidence>
<keyword evidence="3 4" id="KW-0862">Zinc</keyword>
<dbReference type="Proteomes" id="UP000267821">
    <property type="component" value="Unassembled WGS sequence"/>
</dbReference>
<organism evidence="8 9">
    <name type="scientific">Terfezia boudieri ATCC MYA-4762</name>
    <dbReference type="NCBI Taxonomy" id="1051890"/>
    <lineage>
        <taxon>Eukaryota</taxon>
        <taxon>Fungi</taxon>
        <taxon>Dikarya</taxon>
        <taxon>Ascomycota</taxon>
        <taxon>Pezizomycotina</taxon>
        <taxon>Pezizomycetes</taxon>
        <taxon>Pezizales</taxon>
        <taxon>Pezizaceae</taxon>
        <taxon>Terfezia</taxon>
    </lineage>
</organism>
<evidence type="ECO:0000313" key="9">
    <source>
        <dbReference type="Proteomes" id="UP000267821"/>
    </source>
</evidence>
<evidence type="ECO:0008006" key="10">
    <source>
        <dbReference type="Google" id="ProtNLM"/>
    </source>
</evidence>
<dbReference type="InterPro" id="IPR018957">
    <property type="entry name" value="Znf_C3HC4_RING-type"/>
</dbReference>
<keyword evidence="1 4" id="KW-0479">Metal-binding</keyword>
<feature type="domain" description="RING-type" evidence="6">
    <location>
        <begin position="23"/>
        <end position="61"/>
    </location>
</feature>
<keyword evidence="2 4" id="KW-0863">Zinc-finger</keyword>
<evidence type="ECO:0000256" key="3">
    <source>
        <dbReference type="ARBA" id="ARBA00022833"/>
    </source>
</evidence>
<dbReference type="OrthoDB" id="1630758at2759"/>
<dbReference type="SUPFAM" id="SSF57850">
    <property type="entry name" value="RING/U-box"/>
    <property type="match status" value="1"/>
</dbReference>
<evidence type="ECO:0000313" key="8">
    <source>
        <dbReference type="EMBL" id="RPB19578.1"/>
    </source>
</evidence>
<dbReference type="PROSITE" id="PS50145">
    <property type="entry name" value="ZF_TRAF"/>
    <property type="match status" value="1"/>
</dbReference>
<dbReference type="InterPro" id="IPR001293">
    <property type="entry name" value="Znf_TRAF"/>
</dbReference>
<dbReference type="PROSITE" id="PS50089">
    <property type="entry name" value="ZF_RING_2"/>
    <property type="match status" value="1"/>
</dbReference>
<dbReference type="SUPFAM" id="SSF49599">
    <property type="entry name" value="TRAF domain-like"/>
    <property type="match status" value="1"/>
</dbReference>
<dbReference type="SMART" id="SM00184">
    <property type="entry name" value="RING"/>
    <property type="match status" value="1"/>
</dbReference>
<keyword evidence="9" id="KW-1185">Reference proteome</keyword>
<name>A0A3N4LCZ4_9PEZI</name>
<dbReference type="Pfam" id="PF15965">
    <property type="entry name" value="zf-TRAF_2"/>
    <property type="match status" value="1"/>
</dbReference>
<gene>
    <name evidence="8" type="ORF">L211DRAFT_814137</name>
</gene>